<evidence type="ECO:0000259" key="1">
    <source>
        <dbReference type="Pfam" id="PF01796"/>
    </source>
</evidence>
<dbReference type="OrthoDB" id="5514845at2"/>
<protein>
    <recommendedName>
        <fullName evidence="1">ChsH2 C-terminal OB-fold domain-containing protein</fullName>
    </recommendedName>
</protein>
<gene>
    <name evidence="2" type="ORF">EV686_101717</name>
</gene>
<comment type="caution">
    <text evidence="2">The sequence shown here is derived from an EMBL/GenBank/DDBJ whole genome shotgun (WGS) entry which is preliminary data.</text>
</comment>
<dbReference type="Pfam" id="PF01796">
    <property type="entry name" value="OB_ChsH2_C"/>
    <property type="match status" value="1"/>
</dbReference>
<dbReference type="Proteomes" id="UP000294692">
    <property type="component" value="Unassembled WGS sequence"/>
</dbReference>
<dbReference type="AlphaFoldDB" id="A0A4R3VGU6"/>
<proteinExistence type="predicted"/>
<dbReference type="EMBL" id="SMBX01000001">
    <property type="protein sequence ID" value="TCV03253.1"/>
    <property type="molecule type" value="Genomic_DNA"/>
</dbReference>
<evidence type="ECO:0000313" key="3">
    <source>
        <dbReference type="Proteomes" id="UP000294692"/>
    </source>
</evidence>
<organism evidence="2 3">
    <name type="scientific">Paracandidimonas soli</name>
    <dbReference type="NCBI Taxonomy" id="1917182"/>
    <lineage>
        <taxon>Bacteria</taxon>
        <taxon>Pseudomonadati</taxon>
        <taxon>Pseudomonadota</taxon>
        <taxon>Betaproteobacteria</taxon>
        <taxon>Burkholderiales</taxon>
        <taxon>Alcaligenaceae</taxon>
        <taxon>Paracandidimonas</taxon>
    </lineage>
</organism>
<reference evidence="2 3" key="1">
    <citation type="submission" date="2019-03" db="EMBL/GenBank/DDBJ databases">
        <title>Genomic Encyclopedia of Type Strains, Phase IV (KMG-IV): sequencing the most valuable type-strain genomes for metagenomic binning, comparative biology and taxonomic classification.</title>
        <authorList>
            <person name="Goeker M."/>
        </authorList>
    </citation>
    <scope>NUCLEOTIDE SEQUENCE [LARGE SCALE GENOMIC DNA]</scope>
    <source>
        <strain evidence="2 3">DSM 100048</strain>
    </source>
</reference>
<keyword evidence="3" id="KW-1185">Reference proteome</keyword>
<dbReference type="InterPro" id="IPR012340">
    <property type="entry name" value="NA-bd_OB-fold"/>
</dbReference>
<dbReference type="InterPro" id="IPR002878">
    <property type="entry name" value="ChsH2_C"/>
</dbReference>
<dbReference type="SUPFAM" id="SSF50249">
    <property type="entry name" value="Nucleic acid-binding proteins"/>
    <property type="match status" value="1"/>
</dbReference>
<sequence length="117" mass="12866">MAIALDRLWTSDPQRALLASRNRKNGEWDFPVVPENSPRAADFDAVPVKNAGVLYSFTIIHPSPKSGQAPYALGYVDFDGPVRIFGRLAGTDRPEIGSRYVPVPDEAFGYVFNLVQG</sequence>
<dbReference type="RefSeq" id="WP_132473528.1">
    <property type="nucleotide sequence ID" value="NZ_JBHRVM010000001.1"/>
</dbReference>
<accession>A0A4R3VGU6</accession>
<evidence type="ECO:0000313" key="2">
    <source>
        <dbReference type="EMBL" id="TCV03253.1"/>
    </source>
</evidence>
<name>A0A4R3VGU6_9BURK</name>
<feature type="domain" description="ChsH2 C-terminal OB-fold" evidence="1">
    <location>
        <begin position="46"/>
        <end position="99"/>
    </location>
</feature>